<dbReference type="EMBL" id="CP053435">
    <property type="protein sequence ID" value="QJW91117.1"/>
    <property type="molecule type" value="Genomic_DNA"/>
</dbReference>
<gene>
    <name evidence="1" type="ORF">HNV11_17920</name>
</gene>
<sequence>MKTIGILLVMLVGVACSSEPTITKDMLDGGTLFDPSIYKPENYLVSKAIPNPTPEQARKPVLIACHGYTATTFEWDELRTWAAGRTDLLLSQVLLGGHGRSYDEFKKSTWHDWQAAITDEYARLEKAGYQNISLLGSSTSGALLMELVASGYFANRTAPRTILLVDPIVIPSDKTLSLVKVFGPMLGYVETNQTAAEDKVYYRFRPQETLQELQNLLTVVRKDLEKGIRLPPGCSLKVYKSSKDPSADPVSAVLIYKGISTADGQPVTVELIDSDLHVYTRLNLRSNVTATDRANQTATFTDITVRVLR</sequence>
<evidence type="ECO:0000313" key="2">
    <source>
        <dbReference type="Proteomes" id="UP000502756"/>
    </source>
</evidence>
<dbReference type="Gene3D" id="3.40.50.1820">
    <property type="entry name" value="alpha/beta hydrolase"/>
    <property type="match status" value="1"/>
</dbReference>
<name>A0A6M5YA93_9BACT</name>
<protein>
    <submittedName>
        <fullName evidence="1">Esterase</fullName>
    </submittedName>
</protein>
<dbReference type="PROSITE" id="PS51257">
    <property type="entry name" value="PROKAR_LIPOPROTEIN"/>
    <property type="match status" value="1"/>
</dbReference>
<reference evidence="1 2" key="1">
    <citation type="submission" date="2020-05" db="EMBL/GenBank/DDBJ databases">
        <title>Genome sequencing of Spirosoma sp. TS118.</title>
        <authorList>
            <person name="Lee J.-H."/>
            <person name="Jeong S."/>
            <person name="Zhao L."/>
            <person name="Jung J.-H."/>
            <person name="Kim M.-K."/>
            <person name="Lim S."/>
        </authorList>
    </citation>
    <scope>NUCLEOTIDE SEQUENCE [LARGE SCALE GENOMIC DNA]</scope>
    <source>
        <strain evidence="1 2">TS118</strain>
    </source>
</reference>
<keyword evidence="2" id="KW-1185">Reference proteome</keyword>
<evidence type="ECO:0000313" key="1">
    <source>
        <dbReference type="EMBL" id="QJW91117.1"/>
    </source>
</evidence>
<accession>A0A6M5YA93</accession>
<dbReference type="Proteomes" id="UP000502756">
    <property type="component" value="Chromosome"/>
</dbReference>
<dbReference type="AlphaFoldDB" id="A0A6M5YA93"/>
<organism evidence="1 2">
    <name type="scientific">Spirosoma taeanense</name>
    <dbReference type="NCBI Taxonomy" id="2735870"/>
    <lineage>
        <taxon>Bacteria</taxon>
        <taxon>Pseudomonadati</taxon>
        <taxon>Bacteroidota</taxon>
        <taxon>Cytophagia</taxon>
        <taxon>Cytophagales</taxon>
        <taxon>Cytophagaceae</taxon>
        <taxon>Spirosoma</taxon>
    </lineage>
</organism>
<dbReference type="RefSeq" id="WP_171740963.1">
    <property type="nucleotide sequence ID" value="NZ_CP053435.1"/>
</dbReference>
<dbReference type="InterPro" id="IPR029058">
    <property type="entry name" value="AB_hydrolase_fold"/>
</dbReference>
<proteinExistence type="predicted"/>
<dbReference type="KEGG" id="stae:HNV11_17920"/>
<dbReference type="SUPFAM" id="SSF53474">
    <property type="entry name" value="alpha/beta-Hydrolases"/>
    <property type="match status" value="1"/>
</dbReference>